<dbReference type="FunFam" id="2.20.100.10:FF:000001">
    <property type="entry name" value="semaphorin-5A isoform X1"/>
    <property type="match status" value="1"/>
</dbReference>
<dbReference type="EMBL" id="KQ418974">
    <property type="protein sequence ID" value="KOF85031.1"/>
    <property type="molecule type" value="Genomic_DNA"/>
</dbReference>
<dbReference type="Gene3D" id="2.20.100.10">
    <property type="entry name" value="Thrombospondin type-1 (TSP1) repeat"/>
    <property type="match status" value="1"/>
</dbReference>
<dbReference type="SMART" id="SM00209">
    <property type="entry name" value="TSP1"/>
    <property type="match status" value="1"/>
</dbReference>
<feature type="region of interest" description="Disordered" evidence="2">
    <location>
        <begin position="430"/>
        <end position="450"/>
    </location>
</feature>
<feature type="compositionally biased region" description="Low complexity" evidence="2">
    <location>
        <begin position="587"/>
        <end position="602"/>
    </location>
</feature>
<evidence type="ECO:0000256" key="2">
    <source>
        <dbReference type="SAM" id="MobiDB-lite"/>
    </source>
</evidence>
<reference evidence="4" key="1">
    <citation type="submission" date="2015-07" db="EMBL/GenBank/DDBJ databases">
        <title>MeaNS - Measles Nucleotide Surveillance Program.</title>
        <authorList>
            <person name="Tran T."/>
            <person name="Druce J."/>
        </authorList>
    </citation>
    <scope>NUCLEOTIDE SEQUENCE</scope>
    <source>
        <strain evidence="4">UCB-OBI-ISO-001</strain>
        <tissue evidence="4">Gonad</tissue>
    </source>
</reference>
<gene>
    <name evidence="4" type="ORF">OCBIM_22020891mg</name>
</gene>
<feature type="compositionally biased region" description="Basic and acidic residues" evidence="2">
    <location>
        <begin position="747"/>
        <end position="767"/>
    </location>
</feature>
<sequence>MIWWSEASERMQCPQIYLLLKTFYFIGLLHFIRCNTHDRRYQIIAPRTYTAFSGKLMLNYTIPHDECLSNAYIALLAIEKTGESEIQTLSVGCNSRSQEIACGVVVSAGRYVYRIYSQRHGKVLDEFYFHVLWPKTVLELPPKQKAFENNITVSIDSKAVCKSRILTHSLHIDLIFWGEVPKSKFIKNIKPVRITSLEIDDISLKTNYEFPCNKTELPGKYHAELRSSKRKGYAPDQIIAKSSNMSVTWSDNYNLNIVDRQSLKYYESVSIEFQQPACSMLTDRIRMYAMHRKVSGSLASPLEAKYCAERFAFRNISVVYFNCSLFDIFEKVVGFCFVYETMTSKGAVREQTKLCVSAKDNADGNWNKWSSWATCTTTCGRGKQNRFRLCNQPPPSKGGRFCVGEPVEWKDCFVNCTRIPDSVTSSSNDMRVEFKTSSSRDSSSSREIQQQLTDDGRFGQSYLYGFVANYTISAINTSAAAALVPRSLMVKEPEWENTIVAVGIIICVMTLVASVGCGIYHRFYGQQWHKYTVASQGDNSPYHVKSSAPSSPTSAAGNATIEHDMEAPLTQSVSTKRKKQDSGTPVLASPHTSVSSASSLLGHSRKIETKAEVLSPANLSSPYTTHPKDHGPTSLNSSPSSKTRSPKVHPVDYKGKRKGSSTDKGSNLDLGERIVPGSSGTPSSSQANSNMPLVKSPASITDTSSTKSTKSDMDKVQKRDKSKHFRLPTPKGSNRNSDGIPLMTLQEKSDYDLKTLSRSSSREDSMHSGKNTTTAFVGGDSKPKRPTSLVKEDHSLPFKKASPMAAKKKPPLDYSPRLLDSQRNSKPDGQSPELLRGDKTPRSMTPLSVRSLKTLSPTRSILTSSDATSEGCELEYDDFIMDDPFSYFDTEDTLKLRWQGTEKIGTLKPSDSTLTFD</sequence>
<dbReference type="InterPro" id="IPR038877">
    <property type="entry name" value="THSD1"/>
</dbReference>
<dbReference type="SUPFAM" id="SSF82895">
    <property type="entry name" value="TSP-1 type 1 repeat"/>
    <property type="match status" value="1"/>
</dbReference>
<feature type="compositionally biased region" description="Polar residues" evidence="2">
    <location>
        <begin position="633"/>
        <end position="643"/>
    </location>
</feature>
<dbReference type="OrthoDB" id="446173at2759"/>
<evidence type="ECO:0000313" key="4">
    <source>
        <dbReference type="EMBL" id="KOF85031.1"/>
    </source>
</evidence>
<feature type="transmembrane region" description="Helical" evidence="3">
    <location>
        <begin position="499"/>
        <end position="520"/>
    </location>
</feature>
<dbReference type="PANTHER" id="PTHR16311">
    <property type="entry name" value="THROMBOSPONDIN TYPE I DOMAIN-CONTAINING 1"/>
    <property type="match status" value="1"/>
</dbReference>
<dbReference type="Pfam" id="PF00090">
    <property type="entry name" value="TSP_1"/>
    <property type="match status" value="1"/>
</dbReference>
<proteinExistence type="predicted"/>
<dbReference type="AlphaFoldDB" id="A0A0L8H6W9"/>
<dbReference type="GO" id="GO:0071944">
    <property type="term" value="C:cell periphery"/>
    <property type="evidence" value="ECO:0007669"/>
    <property type="project" value="TreeGrafter"/>
</dbReference>
<feature type="compositionally biased region" description="Basic and acidic residues" evidence="2">
    <location>
        <begin position="709"/>
        <end position="719"/>
    </location>
</feature>
<dbReference type="InterPro" id="IPR036383">
    <property type="entry name" value="TSP1_rpt_sf"/>
</dbReference>
<keyword evidence="3" id="KW-1133">Transmembrane helix</keyword>
<evidence type="ECO:0000256" key="3">
    <source>
        <dbReference type="SAM" id="Phobius"/>
    </source>
</evidence>
<keyword evidence="3" id="KW-0472">Membrane</keyword>
<feature type="transmembrane region" description="Helical" evidence="3">
    <location>
        <begin position="15"/>
        <end position="32"/>
    </location>
</feature>
<dbReference type="PANTHER" id="PTHR16311:SF3">
    <property type="entry name" value="THROMBOSPONDIN TYPE-1 DOMAIN-CONTAINING PROTEIN 1"/>
    <property type="match status" value="1"/>
</dbReference>
<feature type="compositionally biased region" description="Polar residues" evidence="2">
    <location>
        <begin position="678"/>
        <end position="691"/>
    </location>
</feature>
<feature type="region of interest" description="Disordered" evidence="2">
    <location>
        <begin position="614"/>
        <end position="848"/>
    </location>
</feature>
<dbReference type="PROSITE" id="PS50092">
    <property type="entry name" value="TSP1"/>
    <property type="match status" value="1"/>
</dbReference>
<keyword evidence="1" id="KW-1015">Disulfide bond</keyword>
<protein>
    <submittedName>
        <fullName evidence="4">Uncharacterized protein</fullName>
    </submittedName>
</protein>
<feature type="transmembrane region" description="Helical" evidence="3">
    <location>
        <begin position="462"/>
        <end position="484"/>
    </location>
</feature>
<accession>A0A0L8H6W9</accession>
<keyword evidence="3" id="KW-0812">Transmembrane</keyword>
<dbReference type="InterPro" id="IPR000884">
    <property type="entry name" value="TSP1_rpt"/>
</dbReference>
<organism evidence="4">
    <name type="scientific">Octopus bimaculoides</name>
    <name type="common">California two-spotted octopus</name>
    <dbReference type="NCBI Taxonomy" id="37653"/>
    <lineage>
        <taxon>Eukaryota</taxon>
        <taxon>Metazoa</taxon>
        <taxon>Spiralia</taxon>
        <taxon>Lophotrochozoa</taxon>
        <taxon>Mollusca</taxon>
        <taxon>Cephalopoda</taxon>
        <taxon>Coleoidea</taxon>
        <taxon>Octopodiformes</taxon>
        <taxon>Octopoda</taxon>
        <taxon>Incirrata</taxon>
        <taxon>Octopodidae</taxon>
        <taxon>Octopus</taxon>
    </lineage>
</organism>
<name>A0A0L8H6W9_OCTBM</name>
<feature type="compositionally biased region" description="Low complexity" evidence="2">
    <location>
        <begin position="437"/>
        <end position="446"/>
    </location>
</feature>
<evidence type="ECO:0000256" key="1">
    <source>
        <dbReference type="ARBA" id="ARBA00023157"/>
    </source>
</evidence>
<feature type="region of interest" description="Disordered" evidence="2">
    <location>
        <begin position="570"/>
        <end position="602"/>
    </location>
</feature>